<keyword evidence="3" id="KW-0805">Transcription regulation</keyword>
<evidence type="ECO:0000256" key="6">
    <source>
        <dbReference type="ARBA" id="ARBA00023242"/>
    </source>
</evidence>
<keyword evidence="2" id="KW-0479">Metal-binding</keyword>
<reference evidence="9 10" key="1">
    <citation type="submission" date="2018-06" db="EMBL/GenBank/DDBJ databases">
        <title>Complete Genomes of Monosporascus.</title>
        <authorList>
            <person name="Robinson A.J."/>
            <person name="Natvig D.O."/>
        </authorList>
    </citation>
    <scope>NUCLEOTIDE SEQUENCE [LARGE SCALE GENOMIC DNA]</scope>
    <source>
        <strain evidence="9 10">CBS 609.92</strain>
    </source>
</reference>
<dbReference type="Gene3D" id="4.10.240.10">
    <property type="entry name" value="Zn(2)-C6 fungal-type DNA-binding domain"/>
    <property type="match status" value="1"/>
</dbReference>
<dbReference type="Proteomes" id="UP000294003">
    <property type="component" value="Unassembled WGS sequence"/>
</dbReference>
<sequence>MNAGPMTGPYSAADSVDSVHLRHFSAIQVSRRDKRITSTTDREMPSSPESPYADGPRQKPGAACVRCRSKKLKCDSRRPRCSTCIGSNADCEPAAPQVQRGPKKGYLKTLQNKIATLEQQLAETRGAALPTSVAPPPSPMRTLQLDVDLFSMDPAIPEVADNFYCTPRPASVSTELSLNPIPSPAWTGMVPTPHTAGPLPSACPRPEDNFGSTETIGLPAAAGEPFFLTNLLQSDLNQVYFERTHQSVPILHRRQYFSWAHSPSKTPAQNCLQHAMWTSAASLSSHLQPLQESLYQATQRLLAASNDTPSAAMSIEYVQARILMSIHDFVHRSHHQAWISAGQCFRIVQLMRLDQLDDPLQPEKANNRDRWLQLEEKRRAFWMAYCLDVLASKRGQWPLTLHEHLRATRLPLPDDAFQNEEPRKMQYLHEFLEAPAQSGQTTLLELIIFCTLSRNIASFERNRVDNYDSIVPTPDLLNHHGRLSSLLDLHTEALQANHPPSLLRSDPILLFTRMFAHALVLCLYSCLKKALPADAEDYHEMIIAWQHRTLKAVFGIMHPFTPLPLAICRDFLQSGQWAGQSAEPQIQELSHLLHDMGSINRVARDSLAESESWPT</sequence>
<evidence type="ECO:0000256" key="7">
    <source>
        <dbReference type="SAM" id="MobiDB-lite"/>
    </source>
</evidence>
<evidence type="ECO:0000256" key="3">
    <source>
        <dbReference type="ARBA" id="ARBA00023015"/>
    </source>
</evidence>
<dbReference type="CDD" id="cd12148">
    <property type="entry name" value="fungal_TF_MHR"/>
    <property type="match status" value="1"/>
</dbReference>
<organism evidence="9 10">
    <name type="scientific">Monosporascus cannonballus</name>
    <dbReference type="NCBI Taxonomy" id="155416"/>
    <lineage>
        <taxon>Eukaryota</taxon>
        <taxon>Fungi</taxon>
        <taxon>Dikarya</taxon>
        <taxon>Ascomycota</taxon>
        <taxon>Pezizomycotina</taxon>
        <taxon>Sordariomycetes</taxon>
        <taxon>Xylariomycetidae</taxon>
        <taxon>Xylariales</taxon>
        <taxon>Xylariales incertae sedis</taxon>
        <taxon>Monosporascus</taxon>
    </lineage>
</organism>
<keyword evidence="10" id="KW-1185">Reference proteome</keyword>
<protein>
    <recommendedName>
        <fullName evidence="8">Zn(2)-C6 fungal-type domain-containing protein</fullName>
    </recommendedName>
</protein>
<dbReference type="Pfam" id="PF00172">
    <property type="entry name" value="Zn_clus"/>
    <property type="match status" value="1"/>
</dbReference>
<evidence type="ECO:0000313" key="10">
    <source>
        <dbReference type="Proteomes" id="UP000294003"/>
    </source>
</evidence>
<dbReference type="InterPro" id="IPR007219">
    <property type="entry name" value="XnlR_reg_dom"/>
</dbReference>
<dbReference type="PANTHER" id="PTHR47338">
    <property type="entry name" value="ZN(II)2CYS6 TRANSCRIPTION FACTOR (EUROFUNG)-RELATED"/>
    <property type="match status" value="1"/>
</dbReference>
<evidence type="ECO:0000259" key="8">
    <source>
        <dbReference type="PROSITE" id="PS50048"/>
    </source>
</evidence>
<evidence type="ECO:0000313" key="9">
    <source>
        <dbReference type="EMBL" id="RYO95443.1"/>
    </source>
</evidence>
<dbReference type="PROSITE" id="PS50048">
    <property type="entry name" value="ZN2_CY6_FUNGAL_2"/>
    <property type="match status" value="1"/>
</dbReference>
<keyword evidence="4" id="KW-0238">DNA-binding</keyword>
<keyword evidence="5" id="KW-0804">Transcription</keyword>
<evidence type="ECO:0000256" key="2">
    <source>
        <dbReference type="ARBA" id="ARBA00022723"/>
    </source>
</evidence>
<dbReference type="SUPFAM" id="SSF57701">
    <property type="entry name" value="Zn2/Cys6 DNA-binding domain"/>
    <property type="match status" value="1"/>
</dbReference>
<dbReference type="PROSITE" id="PS00463">
    <property type="entry name" value="ZN2_CY6_FUNGAL_1"/>
    <property type="match status" value="1"/>
</dbReference>
<comment type="subcellular location">
    <subcellularLocation>
        <location evidence="1">Nucleus</location>
    </subcellularLocation>
</comment>
<dbReference type="EMBL" id="QJNS01000001">
    <property type="protein sequence ID" value="RYO95443.1"/>
    <property type="molecule type" value="Genomic_DNA"/>
</dbReference>
<evidence type="ECO:0000256" key="4">
    <source>
        <dbReference type="ARBA" id="ARBA00023125"/>
    </source>
</evidence>
<dbReference type="InterPro" id="IPR036864">
    <property type="entry name" value="Zn2-C6_fun-type_DNA-bd_sf"/>
</dbReference>
<feature type="region of interest" description="Disordered" evidence="7">
    <location>
        <begin position="25"/>
        <end position="60"/>
    </location>
</feature>
<keyword evidence="6" id="KW-0539">Nucleus</keyword>
<evidence type="ECO:0000256" key="1">
    <source>
        <dbReference type="ARBA" id="ARBA00004123"/>
    </source>
</evidence>
<dbReference type="InterPro" id="IPR001138">
    <property type="entry name" value="Zn2Cys6_DnaBD"/>
</dbReference>
<dbReference type="PANTHER" id="PTHR47338:SF3">
    <property type="entry name" value="C6 FINGER DOMAIN TRANSCRIPTION FACTOR DBAA-RELATED"/>
    <property type="match status" value="1"/>
</dbReference>
<feature type="domain" description="Zn(2)-C6 fungal-type" evidence="8">
    <location>
        <begin position="63"/>
        <end position="91"/>
    </location>
</feature>
<dbReference type="SMART" id="SM00906">
    <property type="entry name" value="Fungal_trans"/>
    <property type="match status" value="1"/>
</dbReference>
<comment type="caution">
    <text evidence="9">The sequence shown here is derived from an EMBL/GenBank/DDBJ whole genome shotgun (WGS) entry which is preliminary data.</text>
</comment>
<accession>A0ABY0HK80</accession>
<gene>
    <name evidence="9" type="ORF">DL762_000005</name>
</gene>
<evidence type="ECO:0000256" key="5">
    <source>
        <dbReference type="ARBA" id="ARBA00023163"/>
    </source>
</evidence>
<dbReference type="CDD" id="cd00067">
    <property type="entry name" value="GAL4"/>
    <property type="match status" value="1"/>
</dbReference>
<dbReference type="InterPro" id="IPR050815">
    <property type="entry name" value="TF_fung"/>
</dbReference>
<proteinExistence type="predicted"/>
<dbReference type="Pfam" id="PF04082">
    <property type="entry name" value="Fungal_trans"/>
    <property type="match status" value="1"/>
</dbReference>
<name>A0ABY0HK80_9PEZI</name>
<dbReference type="SMART" id="SM00066">
    <property type="entry name" value="GAL4"/>
    <property type="match status" value="1"/>
</dbReference>